<dbReference type="PANTHER" id="PTHR43401:SF2">
    <property type="entry name" value="L-THREONINE 3-DEHYDROGENASE"/>
    <property type="match status" value="1"/>
</dbReference>
<dbReference type="Pfam" id="PF00107">
    <property type="entry name" value="ADH_zinc_N"/>
    <property type="match status" value="1"/>
</dbReference>
<dbReference type="CDD" id="cd08236">
    <property type="entry name" value="sugar_DH"/>
    <property type="match status" value="1"/>
</dbReference>
<dbReference type="Gene3D" id="3.40.50.720">
    <property type="entry name" value="NAD(P)-binding Rossmann-like Domain"/>
    <property type="match status" value="1"/>
</dbReference>
<dbReference type="SUPFAM" id="SSF51735">
    <property type="entry name" value="NAD(P)-binding Rossmann-fold domains"/>
    <property type="match status" value="1"/>
</dbReference>
<reference evidence="6 7" key="1">
    <citation type="submission" date="2022-08" db="EMBL/GenBank/DDBJ databases">
        <title>Bacterial and archaeal communities from various locations to study Microbial Dark Matter (Phase II).</title>
        <authorList>
            <person name="Stepanauskas R."/>
        </authorList>
    </citation>
    <scope>NUCLEOTIDE SEQUENCE [LARGE SCALE GENOMIC DNA]</scope>
    <source>
        <strain evidence="6 7">PD1</strain>
    </source>
</reference>
<comment type="caution">
    <text evidence="6">The sequence shown here is derived from an EMBL/GenBank/DDBJ whole genome shotgun (WGS) entry which is preliminary data.</text>
</comment>
<dbReference type="InterPro" id="IPR011032">
    <property type="entry name" value="GroES-like_sf"/>
</dbReference>
<keyword evidence="1 4" id="KW-0479">Metal-binding</keyword>
<sequence>MKAILYSDWEKLELVEVPKPEPAEGEVLVRVGHVGICGSEIECVVQRHPRRKPPLIMGHEFAGTIEALGEGVTNLKVGQKVAVNPIVGCWKCRWCRQGRPNLCERRQLLSMNRPGAFAEFVTVPAENCHPLPENMTTREGAIVEPVANAVHALRLAQLVLPEKVIVFGAGPIGLVCAQVAKAFGATFVAIVEIVKERVAVAKNFADAVINPTTEDVLAKVHELTNGQGFDLALDAVGRSVTRRLAVESVHPTGVIVWVGLHEDETSVPGMQIIYGEKVIRGSSAYTDSDFATALQLIASGKVEVKSWVHEFPLDEGIEIFWKLARGEAPNIVKALLHP</sequence>
<keyword evidence="3 6" id="KW-0560">Oxidoreductase</keyword>
<dbReference type="SUPFAM" id="SSF50129">
    <property type="entry name" value="GroES-like"/>
    <property type="match status" value="1"/>
</dbReference>
<dbReference type="SMART" id="SM00829">
    <property type="entry name" value="PKS_ER"/>
    <property type="match status" value="1"/>
</dbReference>
<keyword evidence="2 4" id="KW-0862">Zinc</keyword>
<dbReference type="InterPro" id="IPR013149">
    <property type="entry name" value="ADH-like_C"/>
</dbReference>
<organism evidence="6 7">
    <name type="scientific">Candidatus Fervidibacter sacchari</name>
    <dbReference type="NCBI Taxonomy" id="1448929"/>
    <lineage>
        <taxon>Bacteria</taxon>
        <taxon>Candidatus Fervidibacterota</taxon>
        <taxon>Candidatus Fervidibacter</taxon>
    </lineage>
</organism>
<dbReference type="PANTHER" id="PTHR43401">
    <property type="entry name" value="L-THREONINE 3-DEHYDROGENASE"/>
    <property type="match status" value="1"/>
</dbReference>
<comment type="cofactor">
    <cofactor evidence="4">
        <name>Zn(2+)</name>
        <dbReference type="ChEBI" id="CHEBI:29105"/>
    </cofactor>
</comment>
<dbReference type="InterPro" id="IPR002328">
    <property type="entry name" value="ADH_Zn_CS"/>
</dbReference>
<protein>
    <submittedName>
        <fullName evidence="6">L-iditol 2-dehydrogenase</fullName>
        <ecNumber evidence="6">1.1.1.14</ecNumber>
    </submittedName>
</protein>
<dbReference type="GO" id="GO:0003939">
    <property type="term" value="F:L-iditol 2-dehydrogenase (NAD+) activity"/>
    <property type="evidence" value="ECO:0007669"/>
    <property type="project" value="UniProtKB-EC"/>
</dbReference>
<dbReference type="InterPro" id="IPR020843">
    <property type="entry name" value="ER"/>
</dbReference>
<evidence type="ECO:0000256" key="1">
    <source>
        <dbReference type="ARBA" id="ARBA00022723"/>
    </source>
</evidence>
<evidence type="ECO:0000313" key="7">
    <source>
        <dbReference type="Proteomes" id="UP001204798"/>
    </source>
</evidence>
<dbReference type="Gene3D" id="3.90.180.10">
    <property type="entry name" value="Medium-chain alcohol dehydrogenases, catalytic domain"/>
    <property type="match status" value="1"/>
</dbReference>
<dbReference type="InterPro" id="IPR050129">
    <property type="entry name" value="Zn_alcohol_dh"/>
</dbReference>
<dbReference type="Pfam" id="PF08240">
    <property type="entry name" value="ADH_N"/>
    <property type="match status" value="1"/>
</dbReference>
<evidence type="ECO:0000256" key="4">
    <source>
        <dbReference type="RuleBase" id="RU361277"/>
    </source>
</evidence>
<feature type="domain" description="Enoyl reductase (ER)" evidence="5">
    <location>
        <begin position="7"/>
        <end position="332"/>
    </location>
</feature>
<proteinExistence type="inferred from homology"/>
<dbReference type="EC" id="1.1.1.14" evidence="6"/>
<evidence type="ECO:0000256" key="3">
    <source>
        <dbReference type="ARBA" id="ARBA00023002"/>
    </source>
</evidence>
<dbReference type="PROSITE" id="PS00059">
    <property type="entry name" value="ADH_ZINC"/>
    <property type="match status" value="1"/>
</dbReference>
<evidence type="ECO:0000259" key="5">
    <source>
        <dbReference type="SMART" id="SM00829"/>
    </source>
</evidence>
<evidence type="ECO:0000256" key="2">
    <source>
        <dbReference type="ARBA" id="ARBA00022833"/>
    </source>
</evidence>
<comment type="similarity">
    <text evidence="4">Belongs to the zinc-containing alcohol dehydrogenase family.</text>
</comment>
<dbReference type="InterPro" id="IPR013154">
    <property type="entry name" value="ADH-like_N"/>
</dbReference>
<name>A0ABT2EMM7_9BACT</name>
<dbReference type="RefSeq" id="WP_259095375.1">
    <property type="nucleotide sequence ID" value="NZ_CP130454.1"/>
</dbReference>
<dbReference type="Proteomes" id="UP001204798">
    <property type="component" value="Unassembled WGS sequence"/>
</dbReference>
<keyword evidence="7" id="KW-1185">Reference proteome</keyword>
<gene>
    <name evidence="6" type="ORF">M2350_001582</name>
</gene>
<dbReference type="EMBL" id="JANUCP010000002">
    <property type="protein sequence ID" value="MCS3919182.1"/>
    <property type="molecule type" value="Genomic_DNA"/>
</dbReference>
<dbReference type="InterPro" id="IPR036291">
    <property type="entry name" value="NAD(P)-bd_dom_sf"/>
</dbReference>
<evidence type="ECO:0000313" key="6">
    <source>
        <dbReference type="EMBL" id="MCS3919182.1"/>
    </source>
</evidence>
<accession>A0ABT2EMM7</accession>